<proteinExistence type="predicted"/>
<reference evidence="1" key="1">
    <citation type="journal article" date="2015" name="Nature">
        <title>Complex archaea that bridge the gap between prokaryotes and eukaryotes.</title>
        <authorList>
            <person name="Spang A."/>
            <person name="Saw J.H."/>
            <person name="Jorgensen S.L."/>
            <person name="Zaremba-Niedzwiedzka K."/>
            <person name="Martijn J."/>
            <person name="Lind A.E."/>
            <person name="van Eijk R."/>
            <person name="Schleper C."/>
            <person name="Guy L."/>
            <person name="Ettema T.J."/>
        </authorList>
    </citation>
    <scope>NUCLEOTIDE SEQUENCE</scope>
</reference>
<comment type="caution">
    <text evidence="1">The sequence shown here is derived from an EMBL/GenBank/DDBJ whole genome shotgun (WGS) entry which is preliminary data.</text>
</comment>
<evidence type="ECO:0000313" key="1">
    <source>
        <dbReference type="EMBL" id="KKN60900.1"/>
    </source>
</evidence>
<organism evidence="1">
    <name type="scientific">marine sediment metagenome</name>
    <dbReference type="NCBI Taxonomy" id="412755"/>
    <lineage>
        <taxon>unclassified sequences</taxon>
        <taxon>metagenomes</taxon>
        <taxon>ecological metagenomes</taxon>
    </lineage>
</organism>
<dbReference type="Gene3D" id="3.40.50.150">
    <property type="entry name" value="Vaccinia Virus protein VP39"/>
    <property type="match status" value="1"/>
</dbReference>
<accession>A0A0F9RWW9</accession>
<dbReference type="InterPro" id="IPR029063">
    <property type="entry name" value="SAM-dependent_MTases_sf"/>
</dbReference>
<dbReference type="AlphaFoldDB" id="A0A0F9RWW9"/>
<protein>
    <recommendedName>
        <fullName evidence="2">DNA (cytosine-5-)-methyltransferase</fullName>
    </recommendedName>
</protein>
<sequence>MKPKLLDLFCKAGGASVGYARAGFEVEGVDIEPQPNYPFKFYQADALTFPLEGYDAYAASPPCQDDSIATQKWKNRGYVYPQLIEPTRQMLIKTGKPYAIENVTGAKRRLNNPILLCGLTFGLKVVRHRWFEVEPFILSPGHSSRQCHGAVTRQIAINDPAGHGMPGHTYRALTVAGHGGNSQSFRWQDWKEAMGIDWMTKQELTQAIPPAYTEYIGKYLIQAL</sequence>
<name>A0A0F9RWW9_9ZZZZ</name>
<gene>
    <name evidence="1" type="ORF">LCGC14_0527710</name>
</gene>
<dbReference type="EMBL" id="LAZR01000679">
    <property type="protein sequence ID" value="KKN60900.1"/>
    <property type="molecule type" value="Genomic_DNA"/>
</dbReference>
<evidence type="ECO:0008006" key="2">
    <source>
        <dbReference type="Google" id="ProtNLM"/>
    </source>
</evidence>
<dbReference type="SUPFAM" id="SSF53335">
    <property type="entry name" value="S-adenosyl-L-methionine-dependent methyltransferases"/>
    <property type="match status" value="1"/>
</dbReference>